<dbReference type="Gene3D" id="4.10.75.10">
    <property type="entry name" value="Elafin-like"/>
    <property type="match status" value="1"/>
</dbReference>
<dbReference type="SMART" id="SM00131">
    <property type="entry name" value="KU"/>
    <property type="match status" value="2"/>
</dbReference>
<dbReference type="InterPro" id="IPR036055">
    <property type="entry name" value="LDL_receptor-like_sf"/>
</dbReference>
<dbReference type="PROSITE" id="PS00280">
    <property type="entry name" value="BPTI_KUNITZ_1"/>
    <property type="match status" value="1"/>
</dbReference>
<dbReference type="InterPro" id="IPR002172">
    <property type="entry name" value="LDrepeatLR_classA_rpt"/>
</dbReference>
<dbReference type="GO" id="GO:0007155">
    <property type="term" value="P:cell adhesion"/>
    <property type="evidence" value="ECO:0007669"/>
    <property type="project" value="UniProtKB-KW"/>
</dbReference>
<dbReference type="PROSITE" id="PS00484">
    <property type="entry name" value="THYROGLOBULIN_1_1"/>
    <property type="match status" value="2"/>
</dbReference>
<dbReference type="InterPro" id="IPR050098">
    <property type="entry name" value="TFPI/VKTCI-like"/>
</dbReference>
<evidence type="ECO:0000313" key="11">
    <source>
        <dbReference type="Proteomes" id="UP001174909"/>
    </source>
</evidence>
<feature type="disulfide bond" evidence="5">
    <location>
        <begin position="404"/>
        <end position="422"/>
    </location>
</feature>
<dbReference type="PROSITE" id="PS51390">
    <property type="entry name" value="WAP"/>
    <property type="match status" value="1"/>
</dbReference>
<evidence type="ECO:0000256" key="1">
    <source>
        <dbReference type="ARBA" id="ARBA00004613"/>
    </source>
</evidence>
<evidence type="ECO:0000256" key="6">
    <source>
        <dbReference type="PROSITE-ProRule" id="PRU00500"/>
    </source>
</evidence>
<keyword evidence="4 5" id="KW-1015">Disulfide bond</keyword>
<protein>
    <submittedName>
        <fullName evidence="10">Kunitz-type U19-barytoxin-Tl1a</fullName>
    </submittedName>
</protein>
<feature type="disulfide bond" evidence="6">
    <location>
        <begin position="534"/>
        <end position="554"/>
    </location>
</feature>
<dbReference type="Pfam" id="PF00057">
    <property type="entry name" value="Ldl_recept_a"/>
    <property type="match status" value="2"/>
</dbReference>
<dbReference type="PANTHER" id="PTHR10083">
    <property type="entry name" value="KUNITZ-TYPE PROTEASE INHIBITOR-RELATED"/>
    <property type="match status" value="1"/>
</dbReference>
<dbReference type="InterPro" id="IPR023415">
    <property type="entry name" value="LDLR_class-A_CS"/>
</dbReference>
<dbReference type="Pfam" id="PF05375">
    <property type="entry name" value="Pacifastin_I"/>
    <property type="match status" value="1"/>
</dbReference>
<dbReference type="CDD" id="cd00109">
    <property type="entry name" value="Kunitz-type"/>
    <property type="match status" value="1"/>
</dbReference>
<dbReference type="GO" id="GO:0005615">
    <property type="term" value="C:extracellular space"/>
    <property type="evidence" value="ECO:0007669"/>
    <property type="project" value="TreeGrafter"/>
</dbReference>
<dbReference type="Gene3D" id="4.10.800.10">
    <property type="entry name" value="Thyroglobulin type-1"/>
    <property type="match status" value="2"/>
</dbReference>
<dbReference type="PROSITE" id="PS51162">
    <property type="entry name" value="THYROGLOBULIN_1_2"/>
    <property type="match status" value="2"/>
</dbReference>
<feature type="domain" description="Thyroglobulin type-1" evidence="8">
    <location>
        <begin position="78"/>
        <end position="155"/>
    </location>
</feature>
<dbReference type="GO" id="GO:0004867">
    <property type="term" value="F:serine-type endopeptidase inhibitor activity"/>
    <property type="evidence" value="ECO:0007669"/>
    <property type="project" value="InterPro"/>
</dbReference>
<proteinExistence type="predicted"/>
<dbReference type="SUPFAM" id="SSF57362">
    <property type="entry name" value="BPTI-like"/>
    <property type="match status" value="2"/>
</dbReference>
<dbReference type="InterPro" id="IPR002223">
    <property type="entry name" value="Kunitz_BPTI"/>
</dbReference>
<name>A0AA35RYL0_GEOBA</name>
<accession>A0AA35RYL0</accession>
<dbReference type="InterPro" id="IPR001007">
    <property type="entry name" value="VWF_dom"/>
</dbReference>
<evidence type="ECO:0000259" key="8">
    <source>
        <dbReference type="PROSITE" id="PS51162"/>
    </source>
</evidence>
<dbReference type="SUPFAM" id="SSF57610">
    <property type="entry name" value="Thyroglobulin type-1 domain"/>
    <property type="match status" value="2"/>
</dbReference>
<feature type="domain" description="BPTI/Kunitz inhibitor" evidence="7">
    <location>
        <begin position="194"/>
        <end position="244"/>
    </location>
</feature>
<dbReference type="Pfam" id="PF00095">
    <property type="entry name" value="WAP"/>
    <property type="match status" value="1"/>
</dbReference>
<feature type="domain" description="Thyroglobulin type-1" evidence="8">
    <location>
        <begin position="491"/>
        <end position="554"/>
    </location>
</feature>
<feature type="domain" description="WAP" evidence="9">
    <location>
        <begin position="25"/>
        <end position="75"/>
    </location>
</feature>
<feature type="disulfide bond" evidence="5">
    <location>
        <begin position="364"/>
        <end position="382"/>
    </location>
</feature>
<dbReference type="SMART" id="SM00192">
    <property type="entry name" value="LDLa"/>
    <property type="match status" value="2"/>
</dbReference>
<dbReference type="PROSITE" id="PS50068">
    <property type="entry name" value="LDLRA_2"/>
    <property type="match status" value="2"/>
</dbReference>
<dbReference type="Proteomes" id="UP001174909">
    <property type="component" value="Unassembled WGS sequence"/>
</dbReference>
<dbReference type="SUPFAM" id="SSF57283">
    <property type="entry name" value="PMP inhibitors"/>
    <property type="match status" value="2"/>
</dbReference>
<comment type="caution">
    <text evidence="10">The sequence shown here is derived from an EMBL/GenBank/DDBJ whole genome shotgun (WGS) entry which is preliminary data.</text>
</comment>
<sequence length="723" mass="80127">MILPRHAALLSRLRLFLPSPINLPSYSVPLMCPRQTVVLDEDSLTCDIQCQYNDQCPGEKICCYSGCSSSCQYGVPPPNSCTVVRRLLEDDRDEPTSDEDEPPLGEFLPGCHREGFFNPVQVSEANRWCVNVVTGEPIGSAYTASDGLTLTCPNCTHNGRVFYVGQSFNDECNDCVCTETGVAVCTRRACLDPCVLPASPGTCEDRQNRYFFDRDSRFCQKFVYSGCGGNANRFSSVYNCLHACDSESVCLLDWDEGERCNDEEDSANPTRDLFYYYNAEEGACSSTVGYRCGGNGNRFHSGIDCLRTCDPSNPGPTDVHGNSCWEIACDTPFCGEGVQPVASDDFCCPVCPYEQECEDDEFRCLDGSCIRARLECDGLSDCDDGSDEIDDGCSPFIIACEFRCSDEQCVPEDYVCNGVLECDNGRDEVDCDVEVPQAPSYTLFECPESRDLLGDCDESECMVNTECREGKMCCLNNCNQRSCTEPHTSDIAGCRAIAQYLSTSNASYIPQCDSVGQFTPLQCTGEGENKLCWCVNIITGNPFTELSSDDDIDCRRCDYSRSRYYPGDVYTKTDDCNTCVCDSSGESICGRRACTEESCEVHEVTIDHGETKEFDCVICTCLYGLNCTRKDCSGIGVVRETVQVEMTFSGELPSSEEEQEEVERGVVRSILGMYGESMDLDESQVEIDELRQGSIIVVVEFKDTERRHWSQCHYPCGPTGERL</sequence>
<dbReference type="SUPFAM" id="SSF57424">
    <property type="entry name" value="LDL receptor-like module"/>
    <property type="match status" value="2"/>
</dbReference>
<feature type="domain" description="BPTI/Kunitz inhibitor" evidence="7">
    <location>
        <begin position="250"/>
        <end position="309"/>
    </location>
</feature>
<dbReference type="InterPro" id="IPR036880">
    <property type="entry name" value="Kunitz_BPTI_sf"/>
</dbReference>
<keyword evidence="2" id="KW-0964">Secreted</keyword>
<keyword evidence="3" id="KW-0130">Cell adhesion</keyword>
<dbReference type="PRINTS" id="PR00261">
    <property type="entry name" value="LDLRECEPTOR"/>
</dbReference>
<dbReference type="Gene3D" id="4.10.410.10">
    <property type="entry name" value="Pancreatic trypsin inhibitor Kunitz domain"/>
    <property type="match status" value="2"/>
</dbReference>
<feature type="disulfide bond" evidence="5">
    <location>
        <begin position="357"/>
        <end position="369"/>
    </location>
</feature>
<evidence type="ECO:0000259" key="7">
    <source>
        <dbReference type="PROSITE" id="PS50279"/>
    </source>
</evidence>
<reference evidence="10" key="1">
    <citation type="submission" date="2023-03" db="EMBL/GenBank/DDBJ databases">
        <authorList>
            <person name="Steffen K."/>
            <person name="Cardenas P."/>
        </authorList>
    </citation>
    <scope>NUCLEOTIDE SEQUENCE</scope>
</reference>
<dbReference type="SMART" id="SM00215">
    <property type="entry name" value="VWC_out"/>
    <property type="match status" value="2"/>
</dbReference>
<evidence type="ECO:0000256" key="3">
    <source>
        <dbReference type="ARBA" id="ARBA00022889"/>
    </source>
</evidence>
<dbReference type="PROSITE" id="PS01209">
    <property type="entry name" value="LDLRA_1"/>
    <property type="match status" value="1"/>
</dbReference>
<dbReference type="PANTHER" id="PTHR10083:SF374">
    <property type="entry name" value="BPTI_KUNITZ INHIBITOR DOMAIN-CONTAINING PROTEIN"/>
    <property type="match status" value="1"/>
</dbReference>
<dbReference type="EMBL" id="CASHTH010001798">
    <property type="protein sequence ID" value="CAI8020084.1"/>
    <property type="molecule type" value="Genomic_DNA"/>
</dbReference>
<dbReference type="InterPro" id="IPR000716">
    <property type="entry name" value="Thyroglobulin_1"/>
</dbReference>
<dbReference type="PRINTS" id="PR00759">
    <property type="entry name" value="BASICPTASE"/>
</dbReference>
<keyword evidence="11" id="KW-1185">Reference proteome</keyword>
<dbReference type="InterPro" id="IPR008197">
    <property type="entry name" value="WAP_dom"/>
</dbReference>
<organism evidence="10 11">
    <name type="scientific">Geodia barretti</name>
    <name type="common">Barrett's horny sponge</name>
    <dbReference type="NCBI Taxonomy" id="519541"/>
    <lineage>
        <taxon>Eukaryota</taxon>
        <taxon>Metazoa</taxon>
        <taxon>Porifera</taxon>
        <taxon>Demospongiae</taxon>
        <taxon>Heteroscleromorpha</taxon>
        <taxon>Tetractinellida</taxon>
        <taxon>Astrophorina</taxon>
        <taxon>Geodiidae</taxon>
        <taxon>Geodia</taxon>
    </lineage>
</organism>
<comment type="caution">
    <text evidence="5">Lacks conserved residue(s) required for the propagation of feature annotation.</text>
</comment>
<dbReference type="PROSITE" id="PS50279">
    <property type="entry name" value="BPTI_KUNITZ_2"/>
    <property type="match status" value="2"/>
</dbReference>
<feature type="disulfide bond" evidence="5">
    <location>
        <begin position="416"/>
        <end position="431"/>
    </location>
</feature>
<evidence type="ECO:0000256" key="5">
    <source>
        <dbReference type="PROSITE-ProRule" id="PRU00124"/>
    </source>
</evidence>
<evidence type="ECO:0000259" key="9">
    <source>
        <dbReference type="PROSITE" id="PS51390"/>
    </source>
</evidence>
<dbReference type="InterPro" id="IPR008037">
    <property type="entry name" value="Pacifastin_dom"/>
</dbReference>
<dbReference type="InterPro" id="IPR020901">
    <property type="entry name" value="Prtase_inh_Kunz-CS"/>
</dbReference>
<dbReference type="InterPro" id="IPR036201">
    <property type="entry name" value="Pacifastin_dom_sf"/>
</dbReference>
<dbReference type="InterPro" id="IPR036857">
    <property type="entry name" value="Thyroglobulin_1_sf"/>
</dbReference>
<evidence type="ECO:0000256" key="2">
    <source>
        <dbReference type="ARBA" id="ARBA00022525"/>
    </source>
</evidence>
<dbReference type="AlphaFoldDB" id="A0AA35RYL0"/>
<dbReference type="Pfam" id="PF00014">
    <property type="entry name" value="Kunitz_BPTI"/>
    <property type="match status" value="2"/>
</dbReference>
<evidence type="ECO:0000313" key="10">
    <source>
        <dbReference type="EMBL" id="CAI8020084.1"/>
    </source>
</evidence>
<dbReference type="Pfam" id="PF00086">
    <property type="entry name" value="Thyroglobulin_1"/>
    <property type="match status" value="2"/>
</dbReference>
<gene>
    <name evidence="10" type="ORF">GBAR_LOCUS12022</name>
</gene>
<comment type="subcellular location">
    <subcellularLocation>
        <location evidence="1">Secreted</location>
    </subcellularLocation>
</comment>
<dbReference type="Gene3D" id="4.10.400.10">
    <property type="entry name" value="Low-density Lipoprotein Receptor"/>
    <property type="match status" value="2"/>
</dbReference>
<dbReference type="CDD" id="cd00112">
    <property type="entry name" value="LDLa"/>
    <property type="match status" value="2"/>
</dbReference>
<dbReference type="SMART" id="SM00211">
    <property type="entry name" value="TY"/>
    <property type="match status" value="2"/>
</dbReference>
<evidence type="ECO:0000256" key="4">
    <source>
        <dbReference type="ARBA" id="ARBA00023157"/>
    </source>
</evidence>
<dbReference type="InterPro" id="IPR036645">
    <property type="entry name" value="Elafin-like_sf"/>
</dbReference>